<dbReference type="Proteomes" id="UP000030661">
    <property type="component" value="Unassembled WGS sequence"/>
</dbReference>
<protein>
    <submittedName>
        <fullName evidence="2">Pterin binding enzyme</fullName>
    </submittedName>
</protein>
<proteinExistence type="predicted"/>
<dbReference type="Gene3D" id="3.20.20.210">
    <property type="match status" value="1"/>
</dbReference>
<dbReference type="SUPFAM" id="SSF51726">
    <property type="entry name" value="UROD/MetE-like"/>
    <property type="match status" value="1"/>
</dbReference>
<dbReference type="EMBL" id="DF820478">
    <property type="protein sequence ID" value="GAK61366.1"/>
    <property type="molecule type" value="Genomic_DNA"/>
</dbReference>
<evidence type="ECO:0000313" key="2">
    <source>
        <dbReference type="EMBL" id="GAK61366.1"/>
    </source>
</evidence>
<keyword evidence="3" id="KW-1185">Reference proteome</keyword>
<dbReference type="Pfam" id="PF01208">
    <property type="entry name" value="URO-D"/>
    <property type="match status" value="1"/>
</dbReference>
<dbReference type="eggNOG" id="COG0407">
    <property type="taxonomic scope" value="Bacteria"/>
</dbReference>
<dbReference type="GO" id="GO:0004853">
    <property type="term" value="F:uroporphyrinogen decarboxylase activity"/>
    <property type="evidence" value="ECO:0007669"/>
    <property type="project" value="InterPro"/>
</dbReference>
<dbReference type="AlphaFoldDB" id="A0A081C9W1"/>
<dbReference type="InterPro" id="IPR000257">
    <property type="entry name" value="Uroporphyrinogen_deCOase"/>
</dbReference>
<dbReference type="GO" id="GO:0006779">
    <property type="term" value="P:porphyrin-containing compound biosynthetic process"/>
    <property type="evidence" value="ECO:0007669"/>
    <property type="project" value="InterPro"/>
</dbReference>
<dbReference type="InterPro" id="IPR038071">
    <property type="entry name" value="UROD/MetE-like_sf"/>
</dbReference>
<name>A0A081C9W1_VECG1</name>
<evidence type="ECO:0000313" key="3">
    <source>
        <dbReference type="Proteomes" id="UP000030661"/>
    </source>
</evidence>
<gene>
    <name evidence="2" type="ORF">U27_01266</name>
</gene>
<accession>A0A081C9W1</accession>
<dbReference type="HOGENOM" id="CLU_760030_0_0_0"/>
<feature type="domain" description="Uroporphyrinogen decarboxylase (URO-D)" evidence="1">
    <location>
        <begin position="86"/>
        <end position="353"/>
    </location>
</feature>
<reference evidence="2" key="1">
    <citation type="journal article" date="2015" name="PeerJ">
        <title>First genomic representation of candidate bacterial phylum KSB3 points to enhanced environmental sensing as a trigger of wastewater bulking.</title>
        <authorList>
            <person name="Sekiguchi Y."/>
            <person name="Ohashi A."/>
            <person name="Parks D.H."/>
            <person name="Yamauchi T."/>
            <person name="Tyson G.W."/>
            <person name="Hugenholtz P."/>
        </authorList>
    </citation>
    <scope>NUCLEOTIDE SEQUENCE [LARGE SCALE GENOMIC DNA]</scope>
</reference>
<evidence type="ECO:0000259" key="1">
    <source>
        <dbReference type="Pfam" id="PF01208"/>
    </source>
</evidence>
<organism evidence="2">
    <name type="scientific">Vecturithrix granuli</name>
    <dbReference type="NCBI Taxonomy" id="1499967"/>
    <lineage>
        <taxon>Bacteria</taxon>
        <taxon>Candidatus Moduliflexota</taxon>
        <taxon>Candidatus Vecturitrichia</taxon>
        <taxon>Candidatus Vecturitrichales</taxon>
        <taxon>Candidatus Vecturitrichaceae</taxon>
        <taxon>Candidatus Vecturithrix</taxon>
    </lineage>
</organism>
<dbReference type="STRING" id="1499967.U27_01266"/>
<sequence length="362" mass="41789">MPDFLKNPLLHNQMLPVDIVLHPSWWFQHEGIIFDEDFYYHPQKRVESEQKMERVLYDRWGQYGFGQDHNKDIPQLGAVHLAAGFLISEMLGCRVEYQENAAPQVLEAQIETPVIRPETAFSSPAFKRFETLADTLKTRYGYVKGDVNWSGILNIALDLRGQQVFMDLFDQPDRMRQFFSDIALVIERFVNGIISETGSSSISVNRNVRNIPAPIYLHSECSHTMISVKNYEQFLLPYDLAWSQKYRPYGIHYCGADPHRYAEAFAAIPHLDFLDVGWGGDIQLLRQHLPYTFFNIRLSPVEILHQSSNEIRATIRKLVNASGNPWLTGVCCINMDHQVSDEKITAIFETVEELRQQYAETS</sequence>